<dbReference type="SUPFAM" id="SSF53850">
    <property type="entry name" value="Periplasmic binding protein-like II"/>
    <property type="match status" value="1"/>
</dbReference>
<dbReference type="EMBL" id="FNYY01000033">
    <property type="protein sequence ID" value="SEK10436.1"/>
    <property type="molecule type" value="Genomic_DNA"/>
</dbReference>
<proteinExistence type="predicted"/>
<evidence type="ECO:0000256" key="1">
    <source>
        <dbReference type="SAM" id="SignalP"/>
    </source>
</evidence>
<keyword evidence="3" id="KW-1185">Reference proteome</keyword>
<evidence type="ECO:0000313" key="2">
    <source>
        <dbReference type="EMBL" id="SEK10436.1"/>
    </source>
</evidence>
<reference evidence="2 3" key="1">
    <citation type="submission" date="2016-10" db="EMBL/GenBank/DDBJ databases">
        <authorList>
            <person name="Varghese N."/>
            <person name="Submissions S."/>
        </authorList>
    </citation>
    <scope>NUCLEOTIDE SEQUENCE [LARGE SCALE GENOMIC DNA]</scope>
    <source>
        <strain evidence="2 3">FF3</strain>
    </source>
</reference>
<dbReference type="Pfam" id="PF13379">
    <property type="entry name" value="NMT1_2"/>
    <property type="match status" value="1"/>
</dbReference>
<gene>
    <name evidence="2" type="ORF">SAMN04487940_13313</name>
</gene>
<dbReference type="AlphaFoldDB" id="A0A975WF81"/>
<evidence type="ECO:0000313" key="3">
    <source>
        <dbReference type="Proteomes" id="UP000182932"/>
    </source>
</evidence>
<accession>A0A975WF81</accession>
<dbReference type="GeneID" id="80821065"/>
<comment type="caution">
    <text evidence="2">The sequence shown here is derived from an EMBL/GenBank/DDBJ whole genome shotgun (WGS) entry which is preliminary data.</text>
</comment>
<dbReference type="RefSeq" id="WP_074840205.1">
    <property type="nucleotide sequence ID" value="NZ_FNYY01000033.1"/>
</dbReference>
<sequence length="331" mass="34518">MKFNAFKSATIGAMTVLAGACAGQEAMIEVNYGYLPVPTMPLFAAEAHGLFEDFGVDVTLIKFTSGPAQFQSLQAGSIDLAQGALAAFYMASTRGLEAKWVYNIGDASAISGLVLSKGSSLESYADLADQSITAPPGSILHLFHVSQAMDAELDFDRVDFVPLPPPQAVSAIQNGNVDAAWLWEPLLSIAEANGAVQVSNASEIGLHDVFGLAAGGEWVESEEGRDAVARVSRALTAGIEAYEQDPGPTLAKIEEMTGIKPELAQSVIARTNWATVTDQVAESNVFSLTGPEGSGAIIDWVEDRALAAGLINATGAGVDFLNPGPAQMAAQ</sequence>
<feature type="signal peptide" evidence="1">
    <location>
        <begin position="1"/>
        <end position="22"/>
    </location>
</feature>
<protein>
    <submittedName>
        <fullName evidence="2">ABC-type nitrate/sulfonate/bicarbonate transport system, substrate-binding protein</fullName>
    </submittedName>
</protein>
<dbReference type="Proteomes" id="UP000182932">
    <property type="component" value="Unassembled WGS sequence"/>
</dbReference>
<keyword evidence="1" id="KW-0732">Signal</keyword>
<organism evidence="2 3">
    <name type="scientific">Marinovum algicola</name>
    <dbReference type="NCBI Taxonomy" id="42444"/>
    <lineage>
        <taxon>Bacteria</taxon>
        <taxon>Pseudomonadati</taxon>
        <taxon>Pseudomonadota</taxon>
        <taxon>Alphaproteobacteria</taxon>
        <taxon>Rhodobacterales</taxon>
        <taxon>Roseobacteraceae</taxon>
        <taxon>Marinovum</taxon>
    </lineage>
</organism>
<dbReference type="PANTHER" id="PTHR30024">
    <property type="entry name" value="ALIPHATIC SULFONATES-BINDING PROTEIN-RELATED"/>
    <property type="match status" value="1"/>
</dbReference>
<dbReference type="Gene3D" id="3.40.190.10">
    <property type="entry name" value="Periplasmic binding protein-like II"/>
    <property type="match status" value="2"/>
</dbReference>
<dbReference type="CDD" id="cd01008">
    <property type="entry name" value="PBP2_NrtA_SsuA_CpmA_like"/>
    <property type="match status" value="1"/>
</dbReference>
<dbReference type="PROSITE" id="PS51257">
    <property type="entry name" value="PROKAR_LIPOPROTEIN"/>
    <property type="match status" value="1"/>
</dbReference>
<name>A0A975WF81_9RHOB</name>
<feature type="chain" id="PRO_5037906832" evidence="1">
    <location>
        <begin position="23"/>
        <end position="331"/>
    </location>
</feature>